<accession>A0A369JAE0</accession>
<feature type="signal peptide" evidence="1">
    <location>
        <begin position="1"/>
        <end position="19"/>
    </location>
</feature>
<sequence>MKFTLSLVSALLSIGLASAASIPADLETRGGRPSPVCNARYQAVPFLRSYNPQVIDHFYTTNGRELRNAVRNLGYNAEGSAGFIYANRQPQTTPLFRLYSSSATDHFYTTDLGERNNAIRSLGYADEGLAGWVYTTAICGSVPLYRLYSAQGTDHFYTTSANERDSAAQNGYSVEGIAGYVLPGNY</sequence>
<dbReference type="Proteomes" id="UP000076154">
    <property type="component" value="Unassembled WGS sequence"/>
</dbReference>
<dbReference type="EMBL" id="LUEZ02000085">
    <property type="protein sequence ID" value="RDB19059.1"/>
    <property type="molecule type" value="Genomic_DNA"/>
</dbReference>
<name>A0A369JAE0_HYPMA</name>
<dbReference type="AlphaFoldDB" id="A0A369JAE0"/>
<dbReference type="InParanoid" id="A0A369JAE0"/>
<evidence type="ECO:0000313" key="3">
    <source>
        <dbReference type="EMBL" id="RDB19059.1"/>
    </source>
</evidence>
<keyword evidence="1" id="KW-0732">Signal</keyword>
<evidence type="ECO:0000313" key="4">
    <source>
        <dbReference type="Proteomes" id="UP000076154"/>
    </source>
</evidence>
<protein>
    <recommendedName>
        <fullName evidence="2">DUF5648 domain-containing protein</fullName>
    </recommendedName>
</protein>
<feature type="chain" id="PRO_5016671337" description="DUF5648 domain-containing protein" evidence="1">
    <location>
        <begin position="20"/>
        <end position="186"/>
    </location>
</feature>
<dbReference type="InterPro" id="IPR043708">
    <property type="entry name" value="DUF5648"/>
</dbReference>
<comment type="caution">
    <text evidence="3">The sequence shown here is derived from an EMBL/GenBank/DDBJ whole genome shotgun (WGS) entry which is preliminary data.</text>
</comment>
<dbReference type="Pfam" id="PF18885">
    <property type="entry name" value="DUF5648"/>
    <property type="match status" value="1"/>
</dbReference>
<feature type="domain" description="DUF5648" evidence="2">
    <location>
        <begin position="45"/>
        <end position="182"/>
    </location>
</feature>
<evidence type="ECO:0000259" key="2">
    <source>
        <dbReference type="Pfam" id="PF18885"/>
    </source>
</evidence>
<organism evidence="3 4">
    <name type="scientific">Hypsizygus marmoreus</name>
    <name type="common">White beech mushroom</name>
    <name type="synonym">Agaricus marmoreus</name>
    <dbReference type="NCBI Taxonomy" id="39966"/>
    <lineage>
        <taxon>Eukaryota</taxon>
        <taxon>Fungi</taxon>
        <taxon>Dikarya</taxon>
        <taxon>Basidiomycota</taxon>
        <taxon>Agaricomycotina</taxon>
        <taxon>Agaricomycetes</taxon>
        <taxon>Agaricomycetidae</taxon>
        <taxon>Agaricales</taxon>
        <taxon>Tricholomatineae</taxon>
        <taxon>Lyophyllaceae</taxon>
        <taxon>Hypsizygus</taxon>
    </lineage>
</organism>
<dbReference type="OrthoDB" id="9971254at2759"/>
<keyword evidence="4" id="KW-1185">Reference proteome</keyword>
<reference evidence="3" key="1">
    <citation type="submission" date="2018-04" db="EMBL/GenBank/DDBJ databases">
        <title>Whole genome sequencing of Hypsizygus marmoreus.</title>
        <authorList>
            <person name="Choi I.-G."/>
            <person name="Min B."/>
            <person name="Kim J.-G."/>
            <person name="Kim S."/>
            <person name="Oh Y.-L."/>
            <person name="Kong W.-S."/>
            <person name="Park H."/>
            <person name="Jeong J."/>
            <person name="Song E.-S."/>
        </authorList>
    </citation>
    <scope>NUCLEOTIDE SEQUENCE [LARGE SCALE GENOMIC DNA]</scope>
    <source>
        <strain evidence="3">51987-8</strain>
    </source>
</reference>
<evidence type="ECO:0000256" key="1">
    <source>
        <dbReference type="SAM" id="SignalP"/>
    </source>
</evidence>
<gene>
    <name evidence="3" type="ORF">Hypma_014303</name>
</gene>
<proteinExistence type="predicted"/>